<evidence type="ECO:0000313" key="2">
    <source>
        <dbReference type="EMBL" id="PWA48458.1"/>
    </source>
</evidence>
<sequence>MSSHQHGLGASLPNESQSAAPNTGGYRPPFNQSGATHQQQHHQFIPYEPATIPQGATATQWQRQAIASAPPNPPLTYGGYGAPLPPPNLSHHHQLHSFQPVQYSQNSRTSVHMPTAHVYPQVSHQQATTPLPMARGSGYHSESMSSGKRKADNIQIFEFEAMYGNSIAVAANRLNVSVADFIKRANQLGLYEWVGANGKFEKITHRTTDMKEEIFVRLLIEGKDRSEENDTMITIYVPTTSTFDQFKTMVKDAYPKMHEAFPWVIDSGLSWKLGDKWSQLTDCEAWHVLVKAWYITKREYFDIRLSLKKDIDVAAEDLIKELAQDTEEGAANENEATGATANVLLSSGALQIDD</sequence>
<dbReference type="AlphaFoldDB" id="A0A2U1LHI3"/>
<feature type="region of interest" description="Disordered" evidence="1">
    <location>
        <begin position="1"/>
        <end position="42"/>
    </location>
</feature>
<feature type="region of interest" description="Disordered" evidence="1">
    <location>
        <begin position="68"/>
        <end position="93"/>
    </location>
</feature>
<feature type="compositionally biased region" description="Polar residues" evidence="1">
    <location>
        <begin position="30"/>
        <end position="42"/>
    </location>
</feature>
<organism evidence="2 3">
    <name type="scientific">Artemisia annua</name>
    <name type="common">Sweet wormwood</name>
    <dbReference type="NCBI Taxonomy" id="35608"/>
    <lineage>
        <taxon>Eukaryota</taxon>
        <taxon>Viridiplantae</taxon>
        <taxon>Streptophyta</taxon>
        <taxon>Embryophyta</taxon>
        <taxon>Tracheophyta</taxon>
        <taxon>Spermatophyta</taxon>
        <taxon>Magnoliopsida</taxon>
        <taxon>eudicotyledons</taxon>
        <taxon>Gunneridae</taxon>
        <taxon>Pentapetalae</taxon>
        <taxon>asterids</taxon>
        <taxon>campanulids</taxon>
        <taxon>Asterales</taxon>
        <taxon>Asteraceae</taxon>
        <taxon>Asteroideae</taxon>
        <taxon>Anthemideae</taxon>
        <taxon>Artemisiinae</taxon>
        <taxon>Artemisia</taxon>
    </lineage>
</organism>
<gene>
    <name evidence="2" type="ORF">CTI12_AA489500</name>
</gene>
<feature type="region of interest" description="Disordered" evidence="1">
    <location>
        <begin position="122"/>
        <end position="147"/>
    </location>
</feature>
<protein>
    <submittedName>
        <fullName evidence="2">Uncharacterized protein</fullName>
    </submittedName>
</protein>
<dbReference type="Proteomes" id="UP000245207">
    <property type="component" value="Unassembled WGS sequence"/>
</dbReference>
<comment type="caution">
    <text evidence="2">The sequence shown here is derived from an EMBL/GenBank/DDBJ whole genome shotgun (WGS) entry which is preliminary data.</text>
</comment>
<dbReference type="EMBL" id="PKPP01009356">
    <property type="protein sequence ID" value="PWA48458.1"/>
    <property type="molecule type" value="Genomic_DNA"/>
</dbReference>
<proteinExistence type="predicted"/>
<reference evidence="2 3" key="1">
    <citation type="journal article" date="2018" name="Mol. Plant">
        <title>The genome of Artemisia annua provides insight into the evolution of Asteraceae family and artemisinin biosynthesis.</title>
        <authorList>
            <person name="Shen Q."/>
            <person name="Zhang L."/>
            <person name="Liao Z."/>
            <person name="Wang S."/>
            <person name="Yan T."/>
            <person name="Shi P."/>
            <person name="Liu M."/>
            <person name="Fu X."/>
            <person name="Pan Q."/>
            <person name="Wang Y."/>
            <person name="Lv Z."/>
            <person name="Lu X."/>
            <person name="Zhang F."/>
            <person name="Jiang W."/>
            <person name="Ma Y."/>
            <person name="Chen M."/>
            <person name="Hao X."/>
            <person name="Li L."/>
            <person name="Tang Y."/>
            <person name="Lv G."/>
            <person name="Zhou Y."/>
            <person name="Sun X."/>
            <person name="Brodelius P.E."/>
            <person name="Rose J.K.C."/>
            <person name="Tang K."/>
        </authorList>
    </citation>
    <scope>NUCLEOTIDE SEQUENCE [LARGE SCALE GENOMIC DNA]</scope>
    <source>
        <strain evidence="3">cv. Huhao1</strain>
        <tissue evidence="2">Leaf</tissue>
    </source>
</reference>
<evidence type="ECO:0000313" key="3">
    <source>
        <dbReference type="Proteomes" id="UP000245207"/>
    </source>
</evidence>
<accession>A0A2U1LHI3</accession>
<name>A0A2U1LHI3_ARTAN</name>
<evidence type="ECO:0000256" key="1">
    <source>
        <dbReference type="SAM" id="MobiDB-lite"/>
    </source>
</evidence>
<keyword evidence="3" id="KW-1185">Reference proteome</keyword>